<name>A0A9D1NNH1_9BACT</name>
<reference evidence="1" key="2">
    <citation type="journal article" date="2021" name="PeerJ">
        <title>Extensive microbial diversity within the chicken gut microbiome revealed by metagenomics and culture.</title>
        <authorList>
            <person name="Gilroy R."/>
            <person name="Ravi A."/>
            <person name="Getino M."/>
            <person name="Pursley I."/>
            <person name="Horton D.L."/>
            <person name="Alikhan N.F."/>
            <person name="Baker D."/>
            <person name="Gharbi K."/>
            <person name="Hall N."/>
            <person name="Watson M."/>
            <person name="Adriaenssens E.M."/>
            <person name="Foster-Nyarko E."/>
            <person name="Jarju S."/>
            <person name="Secka A."/>
            <person name="Antonio M."/>
            <person name="Oren A."/>
            <person name="Chaudhuri R.R."/>
            <person name="La Ragione R."/>
            <person name="Hildebrand F."/>
            <person name="Pallen M.J."/>
        </authorList>
    </citation>
    <scope>NUCLEOTIDE SEQUENCE</scope>
    <source>
        <strain evidence="1">35461</strain>
    </source>
</reference>
<dbReference type="EMBL" id="DVOR01000233">
    <property type="protein sequence ID" value="HIV09916.1"/>
    <property type="molecule type" value="Genomic_DNA"/>
</dbReference>
<proteinExistence type="predicted"/>
<organism evidence="1 2">
    <name type="scientific">Candidatus Spyradenecus faecavium</name>
    <dbReference type="NCBI Taxonomy" id="2840947"/>
    <lineage>
        <taxon>Bacteria</taxon>
        <taxon>Pseudomonadati</taxon>
        <taxon>Lentisphaerota</taxon>
        <taxon>Lentisphaeria</taxon>
        <taxon>Lentisphaerales</taxon>
        <taxon>Lentisphaeraceae</taxon>
        <taxon>Lentisphaeraceae incertae sedis</taxon>
        <taxon>Candidatus Spyradenecus</taxon>
    </lineage>
</organism>
<comment type="caution">
    <text evidence="1">The sequence shown here is derived from an EMBL/GenBank/DDBJ whole genome shotgun (WGS) entry which is preliminary data.</text>
</comment>
<protein>
    <submittedName>
        <fullName evidence="1">Uncharacterized protein</fullName>
    </submittedName>
</protein>
<reference evidence="1" key="1">
    <citation type="submission" date="2020-10" db="EMBL/GenBank/DDBJ databases">
        <authorList>
            <person name="Gilroy R."/>
        </authorList>
    </citation>
    <scope>NUCLEOTIDE SEQUENCE</scope>
    <source>
        <strain evidence="1">35461</strain>
    </source>
</reference>
<feature type="non-terminal residue" evidence="1">
    <location>
        <position position="102"/>
    </location>
</feature>
<evidence type="ECO:0000313" key="2">
    <source>
        <dbReference type="Proteomes" id="UP000886845"/>
    </source>
</evidence>
<sequence>MKLFRLYPKTLAHLTCKSPLGGTVPESHKHAKIKMTDPQYVPKGSTAEALLRERGIRLVETEDKGGYWVDTGVLPNALKRVVRESVPQGDDIVTFWENGERK</sequence>
<gene>
    <name evidence="1" type="ORF">IAC79_07380</name>
</gene>
<accession>A0A9D1NNH1</accession>
<dbReference type="AlphaFoldDB" id="A0A9D1NNH1"/>
<evidence type="ECO:0000313" key="1">
    <source>
        <dbReference type="EMBL" id="HIV09916.1"/>
    </source>
</evidence>
<dbReference type="Proteomes" id="UP000886845">
    <property type="component" value="Unassembled WGS sequence"/>
</dbReference>